<protein>
    <submittedName>
        <fullName evidence="2">Uncharacterized protein</fullName>
    </submittedName>
</protein>
<gene>
    <name evidence="2" type="ORF">K5P26_02825</name>
</gene>
<dbReference type="RefSeq" id="WP_201926614.1">
    <property type="nucleotide sequence ID" value="NZ_JAERPO010000001.1"/>
</dbReference>
<evidence type="ECO:0000313" key="3">
    <source>
        <dbReference type="Proteomes" id="UP001166571"/>
    </source>
</evidence>
<proteinExistence type="predicted"/>
<reference evidence="2" key="1">
    <citation type="submission" date="2021-08" db="EMBL/GenBank/DDBJ databases">
        <title>Sphingopyxis panaciterrulae sp. nov., isolated from the surface water of the Yellow Sea.</title>
        <authorList>
            <person name="Gao Z."/>
            <person name="Zhang D."/>
            <person name="Zhang A."/>
        </authorList>
    </citation>
    <scope>NUCLEOTIDE SEQUENCE</scope>
    <source>
        <strain evidence="2">XHP0097</strain>
    </source>
</reference>
<comment type="caution">
    <text evidence="2">The sequence shown here is derived from an EMBL/GenBank/DDBJ whole genome shotgun (WGS) entry which is preliminary data.</text>
</comment>
<feature type="chain" id="PRO_5046194646" evidence="1">
    <location>
        <begin position="24"/>
        <end position="418"/>
    </location>
</feature>
<keyword evidence="1" id="KW-0732">Signal</keyword>
<accession>A0ABS7MAL1</accession>
<name>A0ABS7MAL1_9SPHN</name>
<dbReference type="Proteomes" id="UP001166571">
    <property type="component" value="Unassembled WGS sequence"/>
</dbReference>
<evidence type="ECO:0000313" key="2">
    <source>
        <dbReference type="EMBL" id="MBY4636070.1"/>
    </source>
</evidence>
<keyword evidence="3" id="KW-1185">Reference proteome</keyword>
<feature type="signal peptide" evidence="1">
    <location>
        <begin position="1"/>
        <end position="23"/>
    </location>
</feature>
<dbReference type="EMBL" id="JAILXK010000001">
    <property type="protein sequence ID" value="MBY4636070.1"/>
    <property type="molecule type" value="Genomic_DNA"/>
</dbReference>
<sequence length="418" mass="44725">MKKSVKSSLLIVSGLLAAGVVWAQSAVIVNQRRAPAKAAMIGIPPQGWVKASLSRALLGARLIKDPKSVPQSLERRMAQDAFAAEPLATSALPVLVQSLAADGKKRQSRRLLTLAGELTRRDNLVNAMLIDEELKRERPERAVRLLARAMSVDYDARYFYVERMATATASSGAMAVLAPMLGQNPNWSADYWAAVLRIPAVIPQAGRIRLRIAGPPWNLKEPTQTDFDLVAELAGRNEPALAYDVARALGMQAPRGGELLAGSRFDREPHFRPFEWDLLQTGDIGTTIEPKSRTLSISSLPGASGIAARQLVFVPSAGPYRLRWKLSGLNNSLGATLKFRLTCVESGKARTPVAVVALKDGAGSAIVAIANSACKWYSVMLELDAVDTATGTDIAIQQLSLRRDSGGAGNASAANAGN</sequence>
<organism evidence="2 3">
    <name type="scientific">Sphingopyxis jiangsuensis</name>
    <dbReference type="NCBI Taxonomy" id="2871171"/>
    <lineage>
        <taxon>Bacteria</taxon>
        <taxon>Pseudomonadati</taxon>
        <taxon>Pseudomonadota</taxon>
        <taxon>Alphaproteobacteria</taxon>
        <taxon>Sphingomonadales</taxon>
        <taxon>Sphingomonadaceae</taxon>
        <taxon>Sphingopyxis</taxon>
    </lineage>
</organism>
<evidence type="ECO:0000256" key="1">
    <source>
        <dbReference type="SAM" id="SignalP"/>
    </source>
</evidence>